<feature type="region of interest" description="Disordered" evidence="1">
    <location>
        <begin position="228"/>
        <end position="270"/>
    </location>
</feature>
<dbReference type="Proteomes" id="UP000199400">
    <property type="component" value="Unassembled WGS sequence"/>
</dbReference>
<name>A0A1I2J4A9_9BACT</name>
<sequence length="270" mass="28056">MPMAVVVQLDGATGKVEAGPVSLGKVAIADAGSGPAIAAGDDGSVYVASTRSGPTWAVSKVRPADALPLVWTAGDEVKSTKAFGVALAGDRVVVVGACEVTPGTHDLKVWWVSAEDGEVLLERTFATPQKDDKDNVLDELGRGVTVVGDQIVVVGERTVWGEFNKIYRRAVVVRYSLDGELLGEWTSGGGQLEEDGAMGVAALRDGGFVIVGWGRDLFTIRPMRTARANSSSRGLARRQPPTRTPGSSPSPARSGTTRGKSSAAGPAAWS</sequence>
<accession>A0A1I2J4A9</accession>
<dbReference type="SUPFAM" id="SSF50998">
    <property type="entry name" value="Quinoprotein alcohol dehydrogenase-like"/>
    <property type="match status" value="1"/>
</dbReference>
<reference evidence="3" key="1">
    <citation type="submission" date="2016-10" db="EMBL/GenBank/DDBJ databases">
        <authorList>
            <person name="Varghese N."/>
            <person name="Submissions S."/>
        </authorList>
    </citation>
    <scope>NUCLEOTIDE SEQUENCE [LARGE SCALE GENOMIC DNA]</scope>
    <source>
        <strain evidence="3">ATCC 25963</strain>
    </source>
</reference>
<feature type="compositionally biased region" description="Low complexity" evidence="1">
    <location>
        <begin position="237"/>
        <end position="258"/>
    </location>
</feature>
<proteinExistence type="predicted"/>
<evidence type="ECO:0008006" key="4">
    <source>
        <dbReference type="Google" id="ProtNLM"/>
    </source>
</evidence>
<dbReference type="AlphaFoldDB" id="A0A1I2J4A9"/>
<dbReference type="EMBL" id="FOMX01000106">
    <property type="protein sequence ID" value="SFF47766.1"/>
    <property type="molecule type" value="Genomic_DNA"/>
</dbReference>
<keyword evidence="3" id="KW-1185">Reference proteome</keyword>
<evidence type="ECO:0000256" key="1">
    <source>
        <dbReference type="SAM" id="MobiDB-lite"/>
    </source>
</evidence>
<dbReference type="InterPro" id="IPR011047">
    <property type="entry name" value="Quinoprotein_ADH-like_sf"/>
</dbReference>
<organism evidence="2 3">
    <name type="scientific">Nannocystis exedens</name>
    <dbReference type="NCBI Taxonomy" id="54"/>
    <lineage>
        <taxon>Bacteria</taxon>
        <taxon>Pseudomonadati</taxon>
        <taxon>Myxococcota</taxon>
        <taxon>Polyangia</taxon>
        <taxon>Nannocystales</taxon>
        <taxon>Nannocystaceae</taxon>
        <taxon>Nannocystis</taxon>
    </lineage>
</organism>
<evidence type="ECO:0000313" key="2">
    <source>
        <dbReference type="EMBL" id="SFF47766.1"/>
    </source>
</evidence>
<protein>
    <recommendedName>
        <fullName evidence="4">PQQ-like domain-containing protein</fullName>
    </recommendedName>
</protein>
<gene>
    <name evidence="2" type="ORF">SAMN02745121_09107</name>
</gene>
<evidence type="ECO:0000313" key="3">
    <source>
        <dbReference type="Proteomes" id="UP000199400"/>
    </source>
</evidence>